<evidence type="ECO:0000313" key="2">
    <source>
        <dbReference type="EMBL" id="KPH76062.1"/>
    </source>
</evidence>
<proteinExistence type="predicted"/>
<feature type="domain" description="DUF1653" evidence="1">
    <location>
        <begin position="3"/>
        <end position="60"/>
    </location>
</feature>
<dbReference type="InterPro" id="IPR037135">
    <property type="entry name" value="DUF1653-like_dom_sf"/>
</dbReference>
<sequence>MKKYKHFKGEIYEVLFEAINSENKEKMVVYKDQSGEIYVRPASMFYGKVEVNGKFIPRFEEID</sequence>
<organism evidence="2 3">
    <name type="scientific">Oceanobacillus caeni</name>
    <dbReference type="NCBI Taxonomy" id="405946"/>
    <lineage>
        <taxon>Bacteria</taxon>
        <taxon>Bacillati</taxon>
        <taxon>Bacillota</taxon>
        <taxon>Bacilli</taxon>
        <taxon>Bacillales</taxon>
        <taxon>Bacillaceae</taxon>
        <taxon>Oceanobacillus</taxon>
    </lineage>
</organism>
<evidence type="ECO:0000259" key="1">
    <source>
        <dbReference type="Pfam" id="PF07866"/>
    </source>
</evidence>
<dbReference type="EMBL" id="LGTK01000018">
    <property type="protein sequence ID" value="KPH76062.1"/>
    <property type="molecule type" value="Genomic_DNA"/>
</dbReference>
<accession>A0ABR5MK31</accession>
<comment type="caution">
    <text evidence="2">The sequence shown here is derived from an EMBL/GenBank/DDBJ whole genome shotgun (WGS) entry which is preliminary data.</text>
</comment>
<evidence type="ECO:0000313" key="3">
    <source>
        <dbReference type="Proteomes" id="UP000037854"/>
    </source>
</evidence>
<gene>
    <name evidence="2" type="ORF">AFL42_07070</name>
</gene>
<keyword evidence="3" id="KW-1185">Reference proteome</keyword>
<dbReference type="Gene3D" id="2.30.30.320">
    <property type="entry name" value="DUF1653-like domain"/>
    <property type="match status" value="1"/>
</dbReference>
<dbReference type="InterPro" id="IPR023387">
    <property type="entry name" value="DUF1653-like_dom"/>
</dbReference>
<dbReference type="Proteomes" id="UP000037854">
    <property type="component" value="Unassembled WGS sequence"/>
</dbReference>
<protein>
    <recommendedName>
        <fullName evidence="1">DUF1653 domain-containing protein</fullName>
    </recommendedName>
</protein>
<reference evidence="2 3" key="1">
    <citation type="submission" date="2015-07" db="EMBL/GenBank/DDBJ databases">
        <title>High-quality draft genome sequence of Oceanobacillus caeni HM6, a bacillus isolated from a human feces.</title>
        <authorList>
            <person name="Kumar J."/>
            <person name="Verma M.K."/>
            <person name="Pandey R."/>
            <person name="Bhambi M."/>
            <person name="Chauhan N."/>
        </authorList>
    </citation>
    <scope>NUCLEOTIDE SEQUENCE [LARGE SCALE GENOMIC DNA]</scope>
    <source>
        <strain evidence="2 3">HM6</strain>
    </source>
</reference>
<name>A0ABR5MK31_9BACI</name>
<dbReference type="Pfam" id="PF07866">
    <property type="entry name" value="DUF1653"/>
    <property type="match status" value="1"/>
</dbReference>
<dbReference type="RefSeq" id="WP_060668202.1">
    <property type="nucleotide sequence ID" value="NZ_LGTK01000018.1"/>
</dbReference>